<evidence type="ECO:0000313" key="1">
    <source>
        <dbReference type="EMBL" id="KAE9392906.1"/>
    </source>
</evidence>
<proteinExistence type="predicted"/>
<name>A0A6A4H546_9AGAR</name>
<dbReference type="AlphaFoldDB" id="A0A6A4H546"/>
<protein>
    <submittedName>
        <fullName evidence="1">Uncharacterized protein</fullName>
    </submittedName>
</protein>
<dbReference type="Proteomes" id="UP000799118">
    <property type="component" value="Unassembled WGS sequence"/>
</dbReference>
<dbReference type="OrthoDB" id="3012036at2759"/>
<gene>
    <name evidence="1" type="ORF">BT96DRAFT_830072</name>
</gene>
<sequence>MKKSLIYKILIQYQDLGQPKPALHIQGGPPSLLNETSIHFLSSLVDLHPCLYLDEIQAELEKYRGIIVSISMLIWALQKLDISHKTVSVRALECNDLE</sequence>
<reference evidence="1" key="1">
    <citation type="journal article" date="2019" name="Environ. Microbiol.">
        <title>Fungal ecological strategies reflected in gene transcription - a case study of two litter decomposers.</title>
        <authorList>
            <person name="Barbi F."/>
            <person name="Kohler A."/>
            <person name="Barry K."/>
            <person name="Baskaran P."/>
            <person name="Daum C."/>
            <person name="Fauchery L."/>
            <person name="Ihrmark K."/>
            <person name="Kuo A."/>
            <person name="LaButti K."/>
            <person name="Lipzen A."/>
            <person name="Morin E."/>
            <person name="Grigoriev I.V."/>
            <person name="Henrissat B."/>
            <person name="Lindahl B."/>
            <person name="Martin F."/>
        </authorList>
    </citation>
    <scope>NUCLEOTIDE SEQUENCE</scope>
    <source>
        <strain evidence="1">JB14</strain>
    </source>
</reference>
<evidence type="ECO:0000313" key="2">
    <source>
        <dbReference type="Proteomes" id="UP000799118"/>
    </source>
</evidence>
<accession>A0A6A4H546</accession>
<keyword evidence="2" id="KW-1185">Reference proteome</keyword>
<dbReference type="EMBL" id="ML769585">
    <property type="protein sequence ID" value="KAE9392906.1"/>
    <property type="molecule type" value="Genomic_DNA"/>
</dbReference>
<organism evidence="1 2">
    <name type="scientific">Gymnopus androsaceus JB14</name>
    <dbReference type="NCBI Taxonomy" id="1447944"/>
    <lineage>
        <taxon>Eukaryota</taxon>
        <taxon>Fungi</taxon>
        <taxon>Dikarya</taxon>
        <taxon>Basidiomycota</taxon>
        <taxon>Agaricomycotina</taxon>
        <taxon>Agaricomycetes</taxon>
        <taxon>Agaricomycetidae</taxon>
        <taxon>Agaricales</taxon>
        <taxon>Marasmiineae</taxon>
        <taxon>Omphalotaceae</taxon>
        <taxon>Gymnopus</taxon>
    </lineage>
</organism>